<dbReference type="AlphaFoldDB" id="G8R1B1"/>
<dbReference type="GO" id="GO:0030163">
    <property type="term" value="P:protein catabolic process"/>
    <property type="evidence" value="ECO:0007669"/>
    <property type="project" value="UniProtKB-UniRule"/>
</dbReference>
<reference evidence="5 6" key="1">
    <citation type="journal article" date="2012" name="Stand. Genomic Sci.">
        <title>Genome sequence of the orange-pigmented seawater bacterium Owenweeksia hongkongensis type strain (UST20020801(T)).</title>
        <authorList>
            <person name="Riedel T."/>
            <person name="Held B."/>
            <person name="Nolan M."/>
            <person name="Lucas S."/>
            <person name="Lapidus A."/>
            <person name="Tice H."/>
            <person name="Del Rio T.G."/>
            <person name="Cheng J.F."/>
            <person name="Han C."/>
            <person name="Tapia R."/>
            <person name="Goodwin L.A."/>
            <person name="Pitluck S."/>
            <person name="Liolios K."/>
            <person name="Mavromatis K."/>
            <person name="Pagani I."/>
            <person name="Ivanova N."/>
            <person name="Mikhailova N."/>
            <person name="Pati A."/>
            <person name="Chen A."/>
            <person name="Palaniappan K."/>
            <person name="Rohde M."/>
            <person name="Tindall B.J."/>
            <person name="Detter J.C."/>
            <person name="Goker M."/>
            <person name="Woyke T."/>
            <person name="Bristow J."/>
            <person name="Eisen J.A."/>
            <person name="Markowitz V."/>
            <person name="Hugenholtz P."/>
            <person name="Klenk H.P."/>
            <person name="Kyrpides N.C."/>
        </authorList>
    </citation>
    <scope>NUCLEOTIDE SEQUENCE</scope>
    <source>
        <strain evidence="6">DSM 17368 / JCM 12287 / NRRL B-23963</strain>
    </source>
</reference>
<dbReference type="PATRIC" id="fig|926562.3.peg.2911"/>
<evidence type="ECO:0000256" key="3">
    <source>
        <dbReference type="ARBA" id="ARBA00023315"/>
    </source>
</evidence>
<dbReference type="InterPro" id="IPR004616">
    <property type="entry name" value="Leu/Phe-tRNA_Trfase"/>
</dbReference>
<dbReference type="Gene3D" id="3.30.70.3550">
    <property type="entry name" value="Leucyl/phenylalanyl-tRNA-protein transferase, N-terminal domain"/>
    <property type="match status" value="1"/>
</dbReference>
<dbReference type="InterPro" id="IPR042203">
    <property type="entry name" value="Leu/Phe-tRNA_Trfase_C"/>
</dbReference>
<comment type="function">
    <text evidence="4">Functions in the N-end rule pathway of protein degradation where it conjugates Leu, Phe and, less efficiently, Met from aminoacyl-tRNAs to the N-termini of proteins containing an N-terminal arginine or lysine.</text>
</comment>
<keyword evidence="1 4" id="KW-0963">Cytoplasm</keyword>
<dbReference type="NCBIfam" id="TIGR00667">
    <property type="entry name" value="aat"/>
    <property type="match status" value="1"/>
</dbReference>
<evidence type="ECO:0000256" key="1">
    <source>
        <dbReference type="ARBA" id="ARBA00022490"/>
    </source>
</evidence>
<dbReference type="EMBL" id="CP003156">
    <property type="protein sequence ID" value="AEV33854.1"/>
    <property type="molecule type" value="Genomic_DNA"/>
</dbReference>
<dbReference type="GO" id="GO:0005737">
    <property type="term" value="C:cytoplasm"/>
    <property type="evidence" value="ECO:0007669"/>
    <property type="project" value="UniProtKB-SubCell"/>
</dbReference>
<keyword evidence="6" id="KW-1185">Reference proteome</keyword>
<evidence type="ECO:0000313" key="5">
    <source>
        <dbReference type="EMBL" id="AEV33854.1"/>
    </source>
</evidence>
<dbReference type="Gene3D" id="3.40.630.70">
    <property type="entry name" value="Leucyl/phenylalanyl-tRNA-protein transferase, C-terminal domain"/>
    <property type="match status" value="1"/>
</dbReference>
<dbReference type="HOGENOM" id="CLU_075045_0_0_10"/>
<dbReference type="Proteomes" id="UP000005631">
    <property type="component" value="Chromosome"/>
</dbReference>
<dbReference type="KEGG" id="oho:Oweho_2896"/>
<comment type="subcellular location">
    <subcellularLocation>
        <location evidence="4">Cytoplasm</location>
    </subcellularLocation>
</comment>
<keyword evidence="3 4" id="KW-0012">Acyltransferase</keyword>
<dbReference type="RefSeq" id="WP_014203203.1">
    <property type="nucleotide sequence ID" value="NC_016599.1"/>
</dbReference>
<comment type="catalytic activity">
    <reaction evidence="4">
        <text>N-terminal L-lysyl-[protein] + L-leucyl-tRNA(Leu) = N-terminal L-leucyl-L-lysyl-[protein] + tRNA(Leu) + H(+)</text>
        <dbReference type="Rhea" id="RHEA:12340"/>
        <dbReference type="Rhea" id="RHEA-COMP:9613"/>
        <dbReference type="Rhea" id="RHEA-COMP:9622"/>
        <dbReference type="Rhea" id="RHEA-COMP:12670"/>
        <dbReference type="Rhea" id="RHEA-COMP:12671"/>
        <dbReference type="ChEBI" id="CHEBI:15378"/>
        <dbReference type="ChEBI" id="CHEBI:65249"/>
        <dbReference type="ChEBI" id="CHEBI:78442"/>
        <dbReference type="ChEBI" id="CHEBI:78494"/>
        <dbReference type="ChEBI" id="CHEBI:133043"/>
        <dbReference type="EC" id="2.3.2.6"/>
    </reaction>
</comment>
<dbReference type="HAMAP" id="MF_00688">
    <property type="entry name" value="Leu_Phe_trans"/>
    <property type="match status" value="1"/>
</dbReference>
<dbReference type="OrthoDB" id="9790282at2"/>
<dbReference type="GO" id="GO:0008914">
    <property type="term" value="F:leucyl-tRNA--protein transferase activity"/>
    <property type="evidence" value="ECO:0007669"/>
    <property type="project" value="UniProtKB-UniRule"/>
</dbReference>
<dbReference type="InterPro" id="IPR016181">
    <property type="entry name" value="Acyl_CoA_acyltransferase"/>
</dbReference>
<protein>
    <recommendedName>
        <fullName evidence="4">Leucyl/phenylalanyl-tRNA--protein transferase</fullName>
        <ecNumber evidence="4">2.3.2.6</ecNumber>
    </recommendedName>
    <alternativeName>
        <fullName evidence="4">L/F-transferase</fullName>
    </alternativeName>
    <alternativeName>
        <fullName evidence="4">Leucyltransferase</fullName>
    </alternativeName>
    <alternativeName>
        <fullName evidence="4">Phenyalanyltransferase</fullName>
    </alternativeName>
</protein>
<dbReference type="InterPro" id="IPR042221">
    <property type="entry name" value="Leu/Phe-tRNA_Trfase_N"/>
</dbReference>
<evidence type="ECO:0000313" key="6">
    <source>
        <dbReference type="Proteomes" id="UP000005631"/>
    </source>
</evidence>
<accession>G8R1B1</accession>
<dbReference type="Pfam" id="PF03588">
    <property type="entry name" value="Leu_Phe_trans"/>
    <property type="match status" value="1"/>
</dbReference>
<organism evidence="5 6">
    <name type="scientific">Owenweeksia hongkongensis (strain DSM 17368 / CIP 108786 / JCM 12287 / NRRL B-23963 / UST20020801)</name>
    <dbReference type="NCBI Taxonomy" id="926562"/>
    <lineage>
        <taxon>Bacteria</taxon>
        <taxon>Pseudomonadati</taxon>
        <taxon>Bacteroidota</taxon>
        <taxon>Flavobacteriia</taxon>
        <taxon>Flavobacteriales</taxon>
        <taxon>Owenweeksiaceae</taxon>
        <taxon>Owenweeksia</taxon>
    </lineage>
</organism>
<evidence type="ECO:0000256" key="4">
    <source>
        <dbReference type="HAMAP-Rule" id="MF_00688"/>
    </source>
</evidence>
<dbReference type="EC" id="2.3.2.6" evidence="4"/>
<name>G8R1B1_OWEHD</name>
<dbReference type="SUPFAM" id="SSF55729">
    <property type="entry name" value="Acyl-CoA N-acyltransferases (Nat)"/>
    <property type="match status" value="1"/>
</dbReference>
<comment type="catalytic activity">
    <reaction evidence="4">
        <text>L-phenylalanyl-tRNA(Phe) + an N-terminal L-alpha-aminoacyl-[protein] = an N-terminal L-phenylalanyl-L-alpha-aminoacyl-[protein] + tRNA(Phe)</text>
        <dbReference type="Rhea" id="RHEA:43632"/>
        <dbReference type="Rhea" id="RHEA-COMP:9668"/>
        <dbReference type="Rhea" id="RHEA-COMP:9699"/>
        <dbReference type="Rhea" id="RHEA-COMP:10636"/>
        <dbReference type="Rhea" id="RHEA-COMP:10637"/>
        <dbReference type="ChEBI" id="CHEBI:78442"/>
        <dbReference type="ChEBI" id="CHEBI:78531"/>
        <dbReference type="ChEBI" id="CHEBI:78597"/>
        <dbReference type="ChEBI" id="CHEBI:83561"/>
        <dbReference type="EC" id="2.3.2.6"/>
    </reaction>
</comment>
<gene>
    <name evidence="4" type="primary">aat</name>
    <name evidence="5" type="ordered locus">Oweho_2896</name>
</gene>
<dbReference type="STRING" id="926562.Oweho_2896"/>
<keyword evidence="2 4" id="KW-0808">Transferase</keyword>
<comment type="similarity">
    <text evidence="4">Belongs to the L/F-transferase family.</text>
</comment>
<sequence length="216" mass="24945">MPVYQLGKELWFPPEEEYDEHGVVAIEGDLSTDRLLLAYSSGIFPWYNEDEPIMWWCPEKRMVLKPSEVKVSKSSRNLLNRNLFKVTFDTAFEEVIEACQNTPRKDQEGTWLNDEMKAAYIELHRLGHCHSVECWQDDQLVGGLYGTAVGKIFCGDSMFSRVSNASKIGFITLARKLEELDFILIDCQVYNDYLASLGAYEIPRKEFLEIVRGNRK</sequence>
<dbReference type="eggNOG" id="COG2360">
    <property type="taxonomic scope" value="Bacteria"/>
</dbReference>
<dbReference type="PANTHER" id="PTHR30098:SF2">
    <property type="entry name" value="LEUCYL_PHENYLALANYL-TRNA--PROTEIN TRANSFERASE"/>
    <property type="match status" value="1"/>
</dbReference>
<evidence type="ECO:0000256" key="2">
    <source>
        <dbReference type="ARBA" id="ARBA00022679"/>
    </source>
</evidence>
<dbReference type="FunFam" id="3.40.630.70:FF:000001">
    <property type="entry name" value="Leucyl/phenylalanyl-tRNA--protein transferase"/>
    <property type="match status" value="1"/>
</dbReference>
<proteinExistence type="inferred from homology"/>
<comment type="catalytic activity">
    <reaction evidence="4">
        <text>N-terminal L-arginyl-[protein] + L-leucyl-tRNA(Leu) = N-terminal L-leucyl-L-arginyl-[protein] + tRNA(Leu) + H(+)</text>
        <dbReference type="Rhea" id="RHEA:50416"/>
        <dbReference type="Rhea" id="RHEA-COMP:9613"/>
        <dbReference type="Rhea" id="RHEA-COMP:9622"/>
        <dbReference type="Rhea" id="RHEA-COMP:12672"/>
        <dbReference type="Rhea" id="RHEA-COMP:12673"/>
        <dbReference type="ChEBI" id="CHEBI:15378"/>
        <dbReference type="ChEBI" id="CHEBI:64719"/>
        <dbReference type="ChEBI" id="CHEBI:78442"/>
        <dbReference type="ChEBI" id="CHEBI:78494"/>
        <dbReference type="ChEBI" id="CHEBI:133044"/>
        <dbReference type="EC" id="2.3.2.6"/>
    </reaction>
</comment>
<dbReference type="PANTHER" id="PTHR30098">
    <property type="entry name" value="LEUCYL/PHENYLALANYL-TRNA--PROTEIN TRANSFERASE"/>
    <property type="match status" value="1"/>
</dbReference>